<dbReference type="KEGG" id="fcy:FRACYDRAFT_231992"/>
<dbReference type="Proteomes" id="UP000095751">
    <property type="component" value="Unassembled WGS sequence"/>
</dbReference>
<evidence type="ECO:0000256" key="1">
    <source>
        <dbReference type="SAM" id="MobiDB-lite"/>
    </source>
</evidence>
<feature type="compositionally biased region" description="Basic and acidic residues" evidence="1">
    <location>
        <begin position="230"/>
        <end position="242"/>
    </location>
</feature>
<evidence type="ECO:0000313" key="2">
    <source>
        <dbReference type="EMBL" id="OEU21847.1"/>
    </source>
</evidence>
<accession>A0A1E7FUQ5</accession>
<feature type="compositionally biased region" description="Basic residues" evidence="1">
    <location>
        <begin position="208"/>
        <end position="221"/>
    </location>
</feature>
<keyword evidence="3" id="KW-1185">Reference proteome</keyword>
<feature type="region of interest" description="Disordered" evidence="1">
    <location>
        <begin position="179"/>
        <end position="242"/>
    </location>
</feature>
<gene>
    <name evidence="2" type="ORF">FRACYDRAFT_231992</name>
</gene>
<organism evidence="2 3">
    <name type="scientific">Fragilariopsis cylindrus CCMP1102</name>
    <dbReference type="NCBI Taxonomy" id="635003"/>
    <lineage>
        <taxon>Eukaryota</taxon>
        <taxon>Sar</taxon>
        <taxon>Stramenopiles</taxon>
        <taxon>Ochrophyta</taxon>
        <taxon>Bacillariophyta</taxon>
        <taxon>Bacillariophyceae</taxon>
        <taxon>Bacillariophycidae</taxon>
        <taxon>Bacillariales</taxon>
        <taxon>Bacillariaceae</taxon>
        <taxon>Fragilariopsis</taxon>
    </lineage>
</organism>
<name>A0A1E7FUQ5_9STRA</name>
<reference evidence="2 3" key="1">
    <citation type="submission" date="2016-09" db="EMBL/GenBank/DDBJ databases">
        <title>Extensive genetic diversity and differential bi-allelic expression allows diatom success in the polar Southern Ocean.</title>
        <authorList>
            <consortium name="DOE Joint Genome Institute"/>
            <person name="Mock T."/>
            <person name="Otillar R.P."/>
            <person name="Strauss J."/>
            <person name="Dupont C."/>
            <person name="Frickenhaus S."/>
            <person name="Maumus F."/>
            <person name="Mcmullan M."/>
            <person name="Sanges R."/>
            <person name="Schmutz J."/>
            <person name="Toseland A."/>
            <person name="Valas R."/>
            <person name="Veluchamy A."/>
            <person name="Ward B.J."/>
            <person name="Allen A."/>
            <person name="Barry K."/>
            <person name="Falciatore A."/>
            <person name="Ferrante M."/>
            <person name="Fortunato A.E."/>
            <person name="Gloeckner G."/>
            <person name="Gruber A."/>
            <person name="Hipkin R."/>
            <person name="Janech M."/>
            <person name="Kroth P."/>
            <person name="Leese F."/>
            <person name="Lindquist E."/>
            <person name="Lyon B.R."/>
            <person name="Martin J."/>
            <person name="Mayer C."/>
            <person name="Parker M."/>
            <person name="Quesneville H."/>
            <person name="Raymond J."/>
            <person name="Uhlig C."/>
            <person name="Valentin K.U."/>
            <person name="Worden A.Z."/>
            <person name="Armbrust E.V."/>
            <person name="Bowler C."/>
            <person name="Green B."/>
            <person name="Moulton V."/>
            <person name="Van Oosterhout C."/>
            <person name="Grigoriev I."/>
        </authorList>
    </citation>
    <scope>NUCLEOTIDE SEQUENCE [LARGE SCALE GENOMIC DNA]</scope>
    <source>
        <strain evidence="2 3">CCMP1102</strain>
    </source>
</reference>
<sequence>MAEHPQTFDIMSSTSSLSSLSSLTCRNRRFSLKRDFEATDISPQQGEDKAGESLDAFEKNYGTGFVAKRRRQNGADLILFDQPFACAFSVCRFRATCSYHHGEAIPCNCDNFHCPRGHPHRRRPEACDHGGPHQCRWNQMGDCSFHHGVATPCECDNINCQMAHVRRVKKNRELRKYTKEKEENDEERQEQQQQQQQQQQHQDQPKQEKKKYKGNKPKGAKSKGQNHYQKWRDTQKTRETNAEKRRRYLELYPNGPPNNNGTTNLSPSLPLAFDSLIRQLSQNKKMYDAEMAEPNIS</sequence>
<dbReference type="InParanoid" id="A0A1E7FUQ5"/>
<dbReference type="EMBL" id="KV784353">
    <property type="protein sequence ID" value="OEU21847.1"/>
    <property type="molecule type" value="Genomic_DNA"/>
</dbReference>
<evidence type="ECO:0000313" key="3">
    <source>
        <dbReference type="Proteomes" id="UP000095751"/>
    </source>
</evidence>
<feature type="compositionally biased region" description="Low complexity" evidence="1">
    <location>
        <begin position="191"/>
        <end position="202"/>
    </location>
</feature>
<proteinExistence type="predicted"/>
<dbReference type="AlphaFoldDB" id="A0A1E7FUQ5"/>
<protein>
    <submittedName>
        <fullName evidence="2">Uncharacterized protein</fullName>
    </submittedName>
</protein>